<evidence type="ECO:0000313" key="2">
    <source>
        <dbReference type="Proteomes" id="UP001311232"/>
    </source>
</evidence>
<protein>
    <submittedName>
        <fullName evidence="1">Uncharacterized protein</fullName>
    </submittedName>
</protein>
<accession>A0AAV9R8H6</accession>
<reference evidence="1 2" key="1">
    <citation type="submission" date="2021-06" db="EMBL/GenBank/DDBJ databases">
        <authorList>
            <person name="Palmer J.M."/>
        </authorList>
    </citation>
    <scope>NUCLEOTIDE SEQUENCE [LARGE SCALE GENOMIC DNA]</scope>
    <source>
        <strain evidence="1 2">MEX-2019</strain>
        <tissue evidence="1">Muscle</tissue>
    </source>
</reference>
<dbReference type="EMBL" id="JAHHUM010002307">
    <property type="protein sequence ID" value="KAK5605343.1"/>
    <property type="molecule type" value="Genomic_DNA"/>
</dbReference>
<keyword evidence="2" id="KW-1185">Reference proteome</keyword>
<organism evidence="1 2">
    <name type="scientific">Crenichthys baileyi</name>
    <name type="common">White River springfish</name>
    <dbReference type="NCBI Taxonomy" id="28760"/>
    <lineage>
        <taxon>Eukaryota</taxon>
        <taxon>Metazoa</taxon>
        <taxon>Chordata</taxon>
        <taxon>Craniata</taxon>
        <taxon>Vertebrata</taxon>
        <taxon>Euteleostomi</taxon>
        <taxon>Actinopterygii</taxon>
        <taxon>Neopterygii</taxon>
        <taxon>Teleostei</taxon>
        <taxon>Neoteleostei</taxon>
        <taxon>Acanthomorphata</taxon>
        <taxon>Ovalentaria</taxon>
        <taxon>Atherinomorphae</taxon>
        <taxon>Cyprinodontiformes</taxon>
        <taxon>Goodeidae</taxon>
        <taxon>Crenichthys</taxon>
    </lineage>
</organism>
<sequence length="110" mass="12557">MLQNTASQRLKEGDYFLSLFPQRQSQMLENISGCKKKTNSHGISQVSKRENLPSCDSASSNCCCELKVSWQKNEPTLKRKTFQHFGNIYSNKNHDSCVKTKEALTITLIR</sequence>
<gene>
    <name evidence="1" type="ORF">CRENBAI_009277</name>
</gene>
<name>A0AAV9R8H6_9TELE</name>
<evidence type="ECO:0000313" key="1">
    <source>
        <dbReference type="EMBL" id="KAK5605343.1"/>
    </source>
</evidence>
<dbReference type="Proteomes" id="UP001311232">
    <property type="component" value="Unassembled WGS sequence"/>
</dbReference>
<proteinExistence type="predicted"/>
<dbReference type="AlphaFoldDB" id="A0AAV9R8H6"/>
<comment type="caution">
    <text evidence="1">The sequence shown here is derived from an EMBL/GenBank/DDBJ whole genome shotgun (WGS) entry which is preliminary data.</text>
</comment>